<evidence type="ECO:0000313" key="5">
    <source>
        <dbReference type="Proteomes" id="UP000790833"/>
    </source>
</evidence>
<dbReference type="PANTHER" id="PTHR31904">
    <property type="entry name" value="BYPASS OF STOP CODON PROTEIN 5-RELATED"/>
    <property type="match status" value="1"/>
</dbReference>
<feature type="compositionally biased region" description="Low complexity" evidence="1">
    <location>
        <begin position="227"/>
        <end position="246"/>
    </location>
</feature>
<dbReference type="Pfam" id="PF04425">
    <property type="entry name" value="Bul1_N"/>
    <property type="match status" value="1"/>
</dbReference>
<feature type="compositionally biased region" description="Polar residues" evidence="1">
    <location>
        <begin position="29"/>
        <end position="47"/>
    </location>
</feature>
<feature type="compositionally biased region" description="Low complexity" evidence="1">
    <location>
        <begin position="99"/>
        <end position="115"/>
    </location>
</feature>
<protein>
    <submittedName>
        <fullName evidence="4">Uncharacterized protein</fullName>
    </submittedName>
</protein>
<proteinExistence type="predicted"/>
<dbReference type="InterPro" id="IPR022794">
    <property type="entry name" value="Bul1_C"/>
</dbReference>
<organism evidence="4 5">
    <name type="scientific">Scheffersomyces spartinae</name>
    <dbReference type="NCBI Taxonomy" id="45513"/>
    <lineage>
        <taxon>Eukaryota</taxon>
        <taxon>Fungi</taxon>
        <taxon>Dikarya</taxon>
        <taxon>Ascomycota</taxon>
        <taxon>Saccharomycotina</taxon>
        <taxon>Pichiomycetes</taxon>
        <taxon>Debaryomycetaceae</taxon>
        <taxon>Scheffersomyces</taxon>
    </lineage>
</organism>
<gene>
    <name evidence="4" type="ORF">KQ657_003806</name>
</gene>
<dbReference type="InterPro" id="IPR007519">
    <property type="entry name" value="Bul1_N"/>
</dbReference>
<evidence type="ECO:0000256" key="1">
    <source>
        <dbReference type="SAM" id="MobiDB-lite"/>
    </source>
</evidence>
<feature type="region of interest" description="Disordered" evidence="1">
    <location>
        <begin position="218"/>
        <end position="259"/>
    </location>
</feature>
<sequence length="980" mass="110094">MRFHLGRSSEDLSKKGTSSPKDLPPSYDRSVTGTPELSPVTSSTNLSAAAMERGRGKRKDNNNNSNVPFFSSQHDNKSDSLDKLRRALDNSNPSIGTLSPVEHVSSTSPSSNVPYVPSVEEQKHIDKLEGNSLQAMTSHTQTEFFDVLPSFQMFQAIMKRDDNQFNEDLNVNPPVYTNEDTSPRHSIAGLSSHETINQVTHRLREYDIQDMANTLEVDDDFFHPSDGGSNSGSNTTGTPTGAAATTPRREHNASTRTENYGHSVLDTIDRLPVVKYSPLDISIFVTKSIPHPNVTNELETRLKEYTSGDYVNGYIVITNTSDSPVDFGLFTVTLEGTIKATEKNPNTESHLDPHRYSKILMKKFLKMYDLNASYGYVQVPSSAGIEYEYCDVDASDGSILGIPTNRVLQPHTKYKKFFTFKFPNKLLDNVCMHSILPHILPPPSLGFDATSFNNQGEGIELSRALGYGFLSIRGTPLLTKDYSIENVSVSYTIEAKFIDKKIKKDHLKETFQEHDINESNYVIASSSQYFLRFIPDLGELLRYYNQGYMFGKETFGTIGIDGKLFESFLYLSTWRGINGLFFEVEKEIDTILQKAISTDNDIKVKNLRVHDIIGNNDNRENTFLNPQDYDSNIKNRINNELHRNSDEETMYRQERMLGTVIAAPIYKKKGTLFSSSNKQLGQLKVYARIPDKVIPYTSPKLLKKYNNGSIENFSSGSATPTNGLKPMSSHNSIHLTPVTSNGSIRPITLGSEDLRPITSTSSHITDLYNRDEHDLIHTLDIDVLFYSNDNSTRPPPIVGVDVNVVLWTFSSEYPFPVELGHDFFYSDPINGKFHDDDVAITRENMQTIKDKATSFMLFVEANNIEISKTAELNLRAFKTLGIKKDTIQDFFKPLTAASNPKLFSDTWQPAQQLASNQMKWVKSMSIPLHCINKNNVTLIPSYQSCLVGRLYCLQVSVKYKGAETHHSMNTVHVDVPIIVG</sequence>
<dbReference type="Proteomes" id="UP000790833">
    <property type="component" value="Unassembled WGS sequence"/>
</dbReference>
<dbReference type="AlphaFoldDB" id="A0A9P7VCN3"/>
<name>A0A9P7VCN3_9ASCO</name>
<dbReference type="EMBL" id="JAHMUF010000004">
    <property type="protein sequence ID" value="KAG7195280.1"/>
    <property type="molecule type" value="Genomic_DNA"/>
</dbReference>
<reference evidence="4" key="1">
    <citation type="submission" date="2021-03" db="EMBL/GenBank/DDBJ databases">
        <authorList>
            <person name="Palmer J.M."/>
        </authorList>
    </citation>
    <scope>NUCLEOTIDE SEQUENCE</scope>
    <source>
        <strain evidence="4">ARV_011</strain>
    </source>
</reference>
<dbReference type="InterPro" id="IPR039634">
    <property type="entry name" value="Bul1-like"/>
</dbReference>
<feature type="compositionally biased region" description="Basic and acidic residues" evidence="1">
    <location>
        <begin position="74"/>
        <end position="88"/>
    </location>
</feature>
<feature type="domain" description="Bul1 C-terminal" evidence="3">
    <location>
        <begin position="913"/>
        <end position="979"/>
    </location>
</feature>
<evidence type="ECO:0000259" key="2">
    <source>
        <dbReference type="Pfam" id="PF04425"/>
    </source>
</evidence>
<comment type="caution">
    <text evidence="4">The sequence shown here is derived from an EMBL/GenBank/DDBJ whole genome shotgun (WGS) entry which is preliminary data.</text>
</comment>
<dbReference type="PANTHER" id="PTHR31904:SF1">
    <property type="entry name" value="BYPASS OF STOP CODON PROTEIN 5-RELATED"/>
    <property type="match status" value="1"/>
</dbReference>
<evidence type="ECO:0000259" key="3">
    <source>
        <dbReference type="Pfam" id="PF04426"/>
    </source>
</evidence>
<dbReference type="GeneID" id="66117180"/>
<dbReference type="OrthoDB" id="2283785at2759"/>
<accession>A0A9P7VCN3</accession>
<feature type="region of interest" description="Disordered" evidence="1">
    <location>
        <begin position="1"/>
        <end position="115"/>
    </location>
</feature>
<keyword evidence="5" id="KW-1185">Reference proteome</keyword>
<dbReference type="RefSeq" id="XP_043050827.1">
    <property type="nucleotide sequence ID" value="XM_043194503.1"/>
</dbReference>
<feature type="domain" description="Bul1 N-terminal" evidence="2">
    <location>
        <begin position="135"/>
        <end position="607"/>
    </location>
</feature>
<evidence type="ECO:0000313" key="4">
    <source>
        <dbReference type="EMBL" id="KAG7195280.1"/>
    </source>
</evidence>
<dbReference type="Pfam" id="PF04426">
    <property type="entry name" value="Bul1_C"/>
    <property type="match status" value="1"/>
</dbReference>